<dbReference type="PANTHER" id="PTHR30518:SF2">
    <property type="entry name" value="ENDOLYTIC MUREIN TRANSGLYCOSYLASE"/>
    <property type="match status" value="1"/>
</dbReference>
<feature type="transmembrane region" description="Helical" evidence="7">
    <location>
        <begin position="12"/>
        <end position="31"/>
    </location>
</feature>
<evidence type="ECO:0000256" key="4">
    <source>
        <dbReference type="ARBA" id="ARBA00023136"/>
    </source>
</evidence>
<evidence type="ECO:0000256" key="5">
    <source>
        <dbReference type="ARBA" id="ARBA00023239"/>
    </source>
</evidence>
<dbReference type="CDD" id="cd08010">
    <property type="entry name" value="MltG_like"/>
    <property type="match status" value="1"/>
</dbReference>
<keyword evidence="3 7" id="KW-1133">Transmembrane helix</keyword>
<evidence type="ECO:0000313" key="8">
    <source>
        <dbReference type="EMBL" id="KAA5534869.1"/>
    </source>
</evidence>
<name>A0A5M6CNY8_9BACT</name>
<evidence type="ECO:0000256" key="1">
    <source>
        <dbReference type="ARBA" id="ARBA00022475"/>
    </source>
</evidence>
<accession>A0A5M6CNY8</accession>
<dbReference type="HAMAP" id="MF_02065">
    <property type="entry name" value="MltG"/>
    <property type="match status" value="1"/>
</dbReference>
<keyword evidence="9" id="KW-1185">Reference proteome</keyword>
<dbReference type="AlphaFoldDB" id="A0A5M6CNY8"/>
<dbReference type="Proteomes" id="UP000323632">
    <property type="component" value="Unassembled WGS sequence"/>
</dbReference>
<evidence type="ECO:0000256" key="2">
    <source>
        <dbReference type="ARBA" id="ARBA00022692"/>
    </source>
</evidence>
<dbReference type="Pfam" id="PF02618">
    <property type="entry name" value="YceG"/>
    <property type="match status" value="1"/>
</dbReference>
<dbReference type="PANTHER" id="PTHR30518">
    <property type="entry name" value="ENDOLYTIC MUREIN TRANSGLYCOSYLASE"/>
    <property type="match status" value="1"/>
</dbReference>
<dbReference type="EMBL" id="VWSH01000002">
    <property type="protein sequence ID" value="KAA5534869.1"/>
    <property type="molecule type" value="Genomic_DNA"/>
</dbReference>
<evidence type="ECO:0000256" key="3">
    <source>
        <dbReference type="ARBA" id="ARBA00022989"/>
    </source>
</evidence>
<keyword evidence="1 7" id="KW-1003">Cell membrane</keyword>
<dbReference type="GO" id="GO:0008932">
    <property type="term" value="F:lytic endotransglycosylase activity"/>
    <property type="evidence" value="ECO:0007669"/>
    <property type="project" value="UniProtKB-UniRule"/>
</dbReference>
<feature type="site" description="Important for catalytic activity" evidence="7">
    <location>
        <position position="217"/>
    </location>
</feature>
<comment type="catalytic activity">
    <reaction evidence="7">
        <text>a peptidoglycan chain = a peptidoglycan chain with N-acetyl-1,6-anhydromuramyl-[peptide] at the reducing end + a peptidoglycan chain with N-acetylglucosamine at the non-reducing end.</text>
        <dbReference type="EC" id="4.2.2.29"/>
    </reaction>
</comment>
<evidence type="ECO:0000256" key="6">
    <source>
        <dbReference type="ARBA" id="ARBA00023316"/>
    </source>
</evidence>
<comment type="function">
    <text evidence="7">Functions as a peptidoglycan terminase that cleaves nascent peptidoglycan strands endolytically to terminate their elongation.</text>
</comment>
<dbReference type="InterPro" id="IPR003770">
    <property type="entry name" value="MLTG-like"/>
</dbReference>
<keyword evidence="5 7" id="KW-0456">Lyase</keyword>
<dbReference type="EC" id="4.2.2.29" evidence="7"/>
<comment type="similarity">
    <text evidence="7">Belongs to the transglycosylase MltG family.</text>
</comment>
<dbReference type="GO" id="GO:0009252">
    <property type="term" value="P:peptidoglycan biosynthetic process"/>
    <property type="evidence" value="ECO:0007669"/>
    <property type="project" value="UniProtKB-UniRule"/>
</dbReference>
<organism evidence="8 9">
    <name type="scientific">Taibaiella lutea</name>
    <dbReference type="NCBI Taxonomy" id="2608001"/>
    <lineage>
        <taxon>Bacteria</taxon>
        <taxon>Pseudomonadati</taxon>
        <taxon>Bacteroidota</taxon>
        <taxon>Chitinophagia</taxon>
        <taxon>Chitinophagales</taxon>
        <taxon>Chitinophagaceae</taxon>
        <taxon>Taibaiella</taxon>
    </lineage>
</organism>
<keyword evidence="2 7" id="KW-0812">Transmembrane</keyword>
<proteinExistence type="inferred from homology"/>
<comment type="caution">
    <text evidence="8">The sequence shown here is derived from an EMBL/GenBank/DDBJ whole genome shotgun (WGS) entry which is preliminary data.</text>
</comment>
<keyword evidence="6 7" id="KW-0961">Cell wall biogenesis/degradation</keyword>
<dbReference type="Gene3D" id="3.30.160.60">
    <property type="entry name" value="Classic Zinc Finger"/>
    <property type="match status" value="1"/>
</dbReference>
<dbReference type="NCBIfam" id="TIGR00247">
    <property type="entry name" value="endolytic transglycosylase MltG"/>
    <property type="match status" value="1"/>
</dbReference>
<dbReference type="GO" id="GO:0005886">
    <property type="term" value="C:plasma membrane"/>
    <property type="evidence" value="ECO:0007669"/>
    <property type="project" value="UniProtKB-SubCell"/>
</dbReference>
<evidence type="ECO:0000313" key="9">
    <source>
        <dbReference type="Proteomes" id="UP000323632"/>
    </source>
</evidence>
<keyword evidence="4 7" id="KW-0472">Membrane</keyword>
<reference evidence="8 9" key="1">
    <citation type="submission" date="2019-09" db="EMBL/GenBank/DDBJ databases">
        <title>Genome sequence and assembly of Taibaiella sp.</title>
        <authorList>
            <person name="Chhetri G."/>
        </authorList>
    </citation>
    <scope>NUCLEOTIDE SEQUENCE [LARGE SCALE GENOMIC DNA]</scope>
    <source>
        <strain evidence="8 9">KVB11</strain>
    </source>
</reference>
<gene>
    <name evidence="7 8" type="primary">mltG</name>
    <name evidence="8" type="ORF">F0919_09715</name>
</gene>
<evidence type="ECO:0000256" key="7">
    <source>
        <dbReference type="HAMAP-Rule" id="MF_02065"/>
    </source>
</evidence>
<comment type="subcellular location">
    <subcellularLocation>
        <location evidence="7">Cell membrane</location>
        <topology evidence="7">Single-pass membrane protein</topology>
    </subcellularLocation>
</comment>
<dbReference type="RefSeq" id="WP_150032548.1">
    <property type="nucleotide sequence ID" value="NZ_VWSH01000002.1"/>
</dbReference>
<protein>
    <recommendedName>
        <fullName evidence="7">Endolytic murein transglycosylase</fullName>
        <ecNumber evidence="7">4.2.2.29</ecNumber>
    </recommendedName>
    <alternativeName>
        <fullName evidence="7">Peptidoglycan lytic transglycosylase</fullName>
    </alternativeName>
    <alternativeName>
        <fullName evidence="7">Peptidoglycan polymerization terminase</fullName>
    </alternativeName>
</protein>
<sequence>MKKKKKSTNKTGIIIIIILLIAMTGGGYFYYKNWLQPNTVKAGKLYIPTGSNYDQMMDSLRPFLKDAASFEWLSRQKKYHDNIKPGRYTIHKGEGNNAIISRLRIGEQDEIAIKIGNYSSIYELAGKMGALLETDSAKLMEAMTQADFAQGYDPTELIFFYFPDTYNFHWNTSGKQFVNRMKKEYDKYWTDAKKQEATNMNMTPLQVTTLASIVQLESAILEEQPRIAGLYLNRLKIGMKLDADPTVIYALKKAQGFTTKIQRVYYKDLAIQSPYNTYKNKGLPPSPICMPNKSAIEAVLHPAKHNYLYFVADPQKPGYSIFAATLAEQEVNAARYRDWANQNNVK</sequence>
<dbReference type="GO" id="GO:0071555">
    <property type="term" value="P:cell wall organization"/>
    <property type="evidence" value="ECO:0007669"/>
    <property type="project" value="UniProtKB-KW"/>
</dbReference>